<dbReference type="Pfam" id="PF08546">
    <property type="entry name" value="ApbA_C"/>
    <property type="match status" value="1"/>
</dbReference>
<dbReference type="PANTHER" id="PTHR21708">
    <property type="entry name" value="PROBABLE 2-DEHYDROPANTOATE 2-REDUCTASE"/>
    <property type="match status" value="1"/>
</dbReference>
<keyword evidence="2" id="KW-0521">NADP</keyword>
<sequence length="310" mass="33789">MSQRQRYAIIGTGALGGLYGAMLARGGHEVHFLLRSDFDHVTKHGLKIESHLGDFELSSVNTHATVDSMPACDVTIVALKTTQNRLLEELLTSPTRDGGVVLVLQNGLDVEADSAAVVGADRVLGGTCFLCTNKVGPGHIRHIDYGRIVFGNYSGALSPAAVRIAEEMVTAGIDANATDDLLLTRWRKLMWNIPFNGLSVALDATTKQLVDDPHAVALIEKIIQEVHGAAAASGIEIPETMIDKTIDSTRTMIPYDSSMRIDYLNRRPMEIEAIFGNPLRAAKKVGAEMPRVEMLYQQLKFIEAMRCDTC</sequence>
<dbReference type="Gene3D" id="3.40.50.720">
    <property type="entry name" value="NAD(P)-binding Rossmann-like Domain"/>
    <property type="match status" value="1"/>
</dbReference>
<evidence type="ECO:0000256" key="1">
    <source>
        <dbReference type="ARBA" id="ARBA00007870"/>
    </source>
</evidence>
<evidence type="ECO:0000256" key="2">
    <source>
        <dbReference type="ARBA" id="ARBA00022857"/>
    </source>
</evidence>
<keyword evidence="3 6" id="KW-0560">Oxidoreductase</keyword>
<dbReference type="EC" id="1.1.1.169" evidence="6"/>
<feature type="domain" description="Ketopantoate reductase C-terminal" evidence="5">
    <location>
        <begin position="180"/>
        <end position="303"/>
    </location>
</feature>
<evidence type="ECO:0000256" key="3">
    <source>
        <dbReference type="ARBA" id="ARBA00023002"/>
    </source>
</evidence>
<dbReference type="AlphaFoldDB" id="A0A3B0SSF4"/>
<dbReference type="InterPro" id="IPR036291">
    <property type="entry name" value="NAD(P)-bd_dom_sf"/>
</dbReference>
<evidence type="ECO:0000259" key="5">
    <source>
        <dbReference type="Pfam" id="PF08546"/>
    </source>
</evidence>
<feature type="domain" description="Ketopantoate reductase N-terminal" evidence="4">
    <location>
        <begin position="7"/>
        <end position="154"/>
    </location>
</feature>
<dbReference type="InterPro" id="IPR013752">
    <property type="entry name" value="KPA_reductase"/>
</dbReference>
<dbReference type="GO" id="GO:0005737">
    <property type="term" value="C:cytoplasm"/>
    <property type="evidence" value="ECO:0007669"/>
    <property type="project" value="TreeGrafter"/>
</dbReference>
<dbReference type="GO" id="GO:0008677">
    <property type="term" value="F:2-dehydropantoate 2-reductase activity"/>
    <property type="evidence" value="ECO:0007669"/>
    <property type="project" value="UniProtKB-EC"/>
</dbReference>
<name>A0A3B0SSF4_9ZZZZ</name>
<comment type="similarity">
    <text evidence="1">Belongs to the ketopantoate reductase family.</text>
</comment>
<dbReference type="NCBIfam" id="NF004887">
    <property type="entry name" value="PRK06249.1"/>
    <property type="match status" value="1"/>
</dbReference>
<proteinExistence type="inferred from homology"/>
<accession>A0A3B0SSF4</accession>
<dbReference type="InterPro" id="IPR013328">
    <property type="entry name" value="6PGD_dom2"/>
</dbReference>
<evidence type="ECO:0000259" key="4">
    <source>
        <dbReference type="Pfam" id="PF02558"/>
    </source>
</evidence>
<dbReference type="InterPro" id="IPR051402">
    <property type="entry name" value="KPR-Related"/>
</dbReference>
<organism evidence="6">
    <name type="scientific">hydrothermal vent metagenome</name>
    <dbReference type="NCBI Taxonomy" id="652676"/>
    <lineage>
        <taxon>unclassified sequences</taxon>
        <taxon>metagenomes</taxon>
        <taxon>ecological metagenomes</taxon>
    </lineage>
</organism>
<dbReference type="PANTHER" id="PTHR21708:SF26">
    <property type="entry name" value="2-DEHYDROPANTOATE 2-REDUCTASE"/>
    <property type="match status" value="1"/>
</dbReference>
<dbReference type="FunFam" id="1.10.1040.10:FF:000017">
    <property type="entry name" value="2-dehydropantoate 2-reductase"/>
    <property type="match status" value="1"/>
</dbReference>
<protein>
    <submittedName>
        <fullName evidence="6">2-dehydropantoate 2-reductase</fullName>
        <ecNumber evidence="6">1.1.1.169</ecNumber>
    </submittedName>
</protein>
<evidence type="ECO:0000313" key="6">
    <source>
        <dbReference type="EMBL" id="VAW08418.1"/>
    </source>
</evidence>
<dbReference type="InterPro" id="IPR013332">
    <property type="entry name" value="KPR_N"/>
</dbReference>
<dbReference type="InterPro" id="IPR003710">
    <property type="entry name" value="ApbA"/>
</dbReference>
<dbReference type="EMBL" id="UOEH01000660">
    <property type="protein sequence ID" value="VAW08418.1"/>
    <property type="molecule type" value="Genomic_DNA"/>
</dbReference>
<dbReference type="InterPro" id="IPR008927">
    <property type="entry name" value="6-PGluconate_DH-like_C_sf"/>
</dbReference>
<dbReference type="Pfam" id="PF02558">
    <property type="entry name" value="ApbA"/>
    <property type="match status" value="1"/>
</dbReference>
<dbReference type="Gene3D" id="1.10.1040.10">
    <property type="entry name" value="N-(1-d-carboxylethyl)-l-norvaline Dehydrogenase, domain 2"/>
    <property type="match status" value="1"/>
</dbReference>
<dbReference type="NCBIfam" id="TIGR00745">
    <property type="entry name" value="apbA_panE"/>
    <property type="match status" value="1"/>
</dbReference>
<dbReference type="SUPFAM" id="SSF48179">
    <property type="entry name" value="6-phosphogluconate dehydrogenase C-terminal domain-like"/>
    <property type="match status" value="1"/>
</dbReference>
<reference evidence="6" key="1">
    <citation type="submission" date="2018-06" db="EMBL/GenBank/DDBJ databases">
        <authorList>
            <person name="Zhirakovskaya E."/>
        </authorList>
    </citation>
    <scope>NUCLEOTIDE SEQUENCE</scope>
</reference>
<dbReference type="GO" id="GO:0015940">
    <property type="term" value="P:pantothenate biosynthetic process"/>
    <property type="evidence" value="ECO:0007669"/>
    <property type="project" value="InterPro"/>
</dbReference>
<gene>
    <name evidence="6" type="ORF">MNBD_ALPHA05-2272</name>
</gene>
<dbReference type="SUPFAM" id="SSF51735">
    <property type="entry name" value="NAD(P)-binding Rossmann-fold domains"/>
    <property type="match status" value="1"/>
</dbReference>